<keyword evidence="4" id="KW-1185">Reference proteome</keyword>
<dbReference type="Pfam" id="PF03724">
    <property type="entry name" value="META"/>
    <property type="match status" value="1"/>
</dbReference>
<dbReference type="PANTHER" id="PTHR35535">
    <property type="entry name" value="HEAT SHOCK PROTEIN HSLJ"/>
    <property type="match status" value="1"/>
</dbReference>
<dbReference type="Gene3D" id="2.40.128.270">
    <property type="match status" value="1"/>
</dbReference>
<comment type="caution">
    <text evidence="3">The sequence shown here is derived from an EMBL/GenBank/DDBJ whole genome shotgun (WGS) entry which is preliminary data.</text>
</comment>
<gene>
    <name evidence="3" type="ORF">HHL27_05320</name>
</gene>
<organism evidence="3 4">
    <name type="scientific">Novosphingobium olei</name>
    <dbReference type="NCBI Taxonomy" id="2728851"/>
    <lineage>
        <taxon>Bacteria</taxon>
        <taxon>Pseudomonadati</taxon>
        <taxon>Pseudomonadota</taxon>
        <taxon>Alphaproteobacteria</taxon>
        <taxon>Sphingomonadales</taxon>
        <taxon>Sphingomonadaceae</taxon>
        <taxon>Novosphingobium</taxon>
    </lineage>
</organism>
<dbReference type="InterPro" id="IPR053147">
    <property type="entry name" value="Hsp_HslJ-like"/>
</dbReference>
<name>A0A7Y0BM94_9SPHN</name>
<dbReference type="PROSITE" id="PS51257">
    <property type="entry name" value="PROKAR_LIPOPROTEIN"/>
    <property type="match status" value="1"/>
</dbReference>
<feature type="domain" description="DUF306" evidence="2">
    <location>
        <begin position="29"/>
        <end position="127"/>
    </location>
</feature>
<dbReference type="PANTHER" id="PTHR35535:SF1">
    <property type="entry name" value="HEAT SHOCK PROTEIN HSLJ"/>
    <property type="match status" value="1"/>
</dbReference>
<dbReference type="RefSeq" id="WP_169492348.1">
    <property type="nucleotide sequence ID" value="NZ_AP029021.1"/>
</dbReference>
<dbReference type="InterPro" id="IPR038670">
    <property type="entry name" value="HslJ-like_sf"/>
</dbReference>
<protein>
    <submittedName>
        <fullName evidence="3">META domain-containing protein</fullName>
    </submittedName>
</protein>
<dbReference type="Proteomes" id="UP000583556">
    <property type="component" value="Unassembled WGS sequence"/>
</dbReference>
<sequence length="135" mass="13763">MRRFAVISGAVAATLALAGCATPGGGTTALAGTQWQIVRVDGAASAAPDKARIAFDAERISANVGCNGMGGAYRLEAGRVIAGPLIATQMFCDGPVWQQEQAVSALLAGAPAFERNGSELRLKSAGHAIEARRLP</sequence>
<proteinExistence type="predicted"/>
<dbReference type="AlphaFoldDB" id="A0A7Y0BM94"/>
<evidence type="ECO:0000313" key="3">
    <source>
        <dbReference type="EMBL" id="NML93086.1"/>
    </source>
</evidence>
<accession>A0A7Y0BM94</accession>
<evidence type="ECO:0000256" key="1">
    <source>
        <dbReference type="SAM" id="SignalP"/>
    </source>
</evidence>
<dbReference type="InterPro" id="IPR005184">
    <property type="entry name" value="DUF306_Meta_HslJ"/>
</dbReference>
<feature type="signal peptide" evidence="1">
    <location>
        <begin position="1"/>
        <end position="18"/>
    </location>
</feature>
<feature type="chain" id="PRO_5030939128" evidence="1">
    <location>
        <begin position="19"/>
        <end position="135"/>
    </location>
</feature>
<evidence type="ECO:0000259" key="2">
    <source>
        <dbReference type="Pfam" id="PF03724"/>
    </source>
</evidence>
<reference evidence="3 4" key="1">
    <citation type="submission" date="2020-04" db="EMBL/GenBank/DDBJ databases">
        <title>Novosphingobium sp. TW-4 isolated from soil.</title>
        <authorList>
            <person name="Dahal R.H."/>
            <person name="Chaudhary D.K."/>
        </authorList>
    </citation>
    <scope>NUCLEOTIDE SEQUENCE [LARGE SCALE GENOMIC DNA]</scope>
    <source>
        <strain evidence="3 4">TW-4</strain>
    </source>
</reference>
<evidence type="ECO:0000313" key="4">
    <source>
        <dbReference type="Proteomes" id="UP000583556"/>
    </source>
</evidence>
<keyword evidence="1" id="KW-0732">Signal</keyword>
<dbReference type="EMBL" id="JABBGM010000002">
    <property type="protein sequence ID" value="NML93086.1"/>
    <property type="molecule type" value="Genomic_DNA"/>
</dbReference>